<dbReference type="PANTHER" id="PTHR36195">
    <property type="entry name" value="DOMAIN PROTEIN, PUTATIVE (AFU_ORTHOLOGUE AFUA_5G01990)-RELATED-RELATED"/>
    <property type="match status" value="1"/>
</dbReference>
<dbReference type="PANTHER" id="PTHR36195:SF4">
    <property type="entry name" value="DOMAIN PROTEIN, PUTATIVE (AFU_ORTHOLOGUE AFUA_5G01990)-RELATED"/>
    <property type="match status" value="1"/>
</dbReference>
<protein>
    <recommendedName>
        <fullName evidence="4">Bys1 family protein</fullName>
    </recommendedName>
</protein>
<keyword evidence="3" id="KW-1185">Reference proteome</keyword>
<name>A0A1J7IDL5_9PEZI</name>
<dbReference type="STRING" id="1408157.A0A1J7IDL5"/>
<feature type="signal peptide" evidence="1">
    <location>
        <begin position="1"/>
        <end position="21"/>
    </location>
</feature>
<evidence type="ECO:0000313" key="2">
    <source>
        <dbReference type="EMBL" id="OIW25566.1"/>
    </source>
</evidence>
<dbReference type="AlphaFoldDB" id="A0A1J7IDL5"/>
<accession>A0A1J7IDL5</accession>
<organism evidence="2 3">
    <name type="scientific">Coniochaeta ligniaria NRRL 30616</name>
    <dbReference type="NCBI Taxonomy" id="1408157"/>
    <lineage>
        <taxon>Eukaryota</taxon>
        <taxon>Fungi</taxon>
        <taxon>Dikarya</taxon>
        <taxon>Ascomycota</taxon>
        <taxon>Pezizomycotina</taxon>
        <taxon>Sordariomycetes</taxon>
        <taxon>Sordariomycetidae</taxon>
        <taxon>Coniochaetales</taxon>
        <taxon>Coniochaetaceae</taxon>
        <taxon>Coniochaeta</taxon>
    </lineage>
</organism>
<keyword evidence="1" id="KW-0732">Signal</keyword>
<dbReference type="OrthoDB" id="3682664at2759"/>
<dbReference type="EMBL" id="KV875101">
    <property type="protein sequence ID" value="OIW25566.1"/>
    <property type="molecule type" value="Genomic_DNA"/>
</dbReference>
<evidence type="ECO:0000256" key="1">
    <source>
        <dbReference type="SAM" id="SignalP"/>
    </source>
</evidence>
<reference evidence="2 3" key="1">
    <citation type="submission" date="2016-10" db="EMBL/GenBank/DDBJ databases">
        <title>Draft genome sequence of Coniochaeta ligniaria NRRL30616, a lignocellulolytic fungus for bioabatement of inhibitors in plant biomass hydrolysates.</title>
        <authorList>
            <consortium name="DOE Joint Genome Institute"/>
            <person name="Jimenez D.J."/>
            <person name="Hector R.E."/>
            <person name="Riley R."/>
            <person name="Sun H."/>
            <person name="Grigoriev I.V."/>
            <person name="Van Elsas J.D."/>
            <person name="Nichols N.N."/>
        </authorList>
    </citation>
    <scope>NUCLEOTIDE SEQUENCE [LARGE SCALE GENOMIC DNA]</scope>
    <source>
        <strain evidence="2 3">NRRL 30616</strain>
    </source>
</reference>
<dbReference type="Proteomes" id="UP000182658">
    <property type="component" value="Unassembled WGS sequence"/>
</dbReference>
<gene>
    <name evidence="2" type="ORF">CONLIGDRAFT_635389</name>
</gene>
<feature type="chain" id="PRO_5012882308" description="Bys1 family protein" evidence="1">
    <location>
        <begin position="22"/>
        <end position="156"/>
    </location>
</feature>
<evidence type="ECO:0008006" key="4">
    <source>
        <dbReference type="Google" id="ProtNLM"/>
    </source>
</evidence>
<dbReference type="Pfam" id="PF04681">
    <property type="entry name" value="Bys1"/>
    <property type="match status" value="1"/>
</dbReference>
<dbReference type="InterPro" id="IPR006771">
    <property type="entry name" value="CetA-like"/>
</dbReference>
<evidence type="ECO:0000313" key="3">
    <source>
        <dbReference type="Proteomes" id="UP000182658"/>
    </source>
</evidence>
<sequence>MYTSFVTLTTLALGLATSVSAVGKAQVINNCDVDISVWSVGSAVDGPWRLSANGGSYAEQFVKDPTTGGKALKITIPADGLYTGAPQTNFAYSLDNDKIWYDLSDVFGDPFPGQKLVVSSAASCPSIVWPAGTSPGGSQTKVCGSDQDVTFTLCSA</sequence>
<dbReference type="InParanoid" id="A0A1J7IDL5"/>
<proteinExistence type="predicted"/>